<dbReference type="EMBL" id="CP032627">
    <property type="protein sequence ID" value="AYG00194.1"/>
    <property type="molecule type" value="Genomic_DNA"/>
</dbReference>
<proteinExistence type="predicted"/>
<keyword evidence="1" id="KW-0472">Membrane</keyword>
<organism evidence="2 3">
    <name type="scientific">Lactococcus allomyrinae</name>
    <dbReference type="NCBI Taxonomy" id="2419773"/>
    <lineage>
        <taxon>Bacteria</taxon>
        <taxon>Bacillati</taxon>
        <taxon>Bacillota</taxon>
        <taxon>Bacilli</taxon>
        <taxon>Lactobacillales</taxon>
        <taxon>Streptococcaceae</taxon>
        <taxon>Lactococcus</taxon>
    </lineage>
</organism>
<feature type="transmembrane region" description="Helical" evidence="1">
    <location>
        <begin position="12"/>
        <end position="33"/>
    </location>
</feature>
<keyword evidence="1" id="KW-1133">Transmembrane helix</keyword>
<keyword evidence="3" id="KW-1185">Reference proteome</keyword>
<dbReference type="OrthoDB" id="2242854at2"/>
<evidence type="ECO:0000313" key="3">
    <source>
        <dbReference type="Proteomes" id="UP000269374"/>
    </source>
</evidence>
<reference evidence="2 3" key="1">
    <citation type="submission" date="2018-09" db="EMBL/GenBank/DDBJ databases">
        <title>Genome sequencing of strain 1JSPR-7.</title>
        <authorList>
            <person name="Heo J."/>
            <person name="Kim S.-J."/>
            <person name="Kwon S.-W."/>
        </authorList>
    </citation>
    <scope>NUCLEOTIDE SEQUENCE [LARGE SCALE GENOMIC DNA]</scope>
    <source>
        <strain evidence="2 3">1JSPR-7</strain>
    </source>
</reference>
<name>A0A387BD45_9LACT</name>
<protein>
    <recommendedName>
        <fullName evidence="4">DUF3592 domain-containing protein</fullName>
    </recommendedName>
</protein>
<evidence type="ECO:0008006" key="4">
    <source>
        <dbReference type="Google" id="ProtNLM"/>
    </source>
</evidence>
<dbReference type="AlphaFoldDB" id="A0A387BD45"/>
<dbReference type="RefSeq" id="WP_120771582.1">
    <property type="nucleotide sequence ID" value="NZ_CP032627.1"/>
</dbReference>
<dbReference type="KEGG" id="lact:D7I46_03280"/>
<dbReference type="Proteomes" id="UP000269374">
    <property type="component" value="Chromosome"/>
</dbReference>
<sequence>MSKTITIIQRILRIITLIVAIAMLGGASFLIGVHQANKNLEKTPVSGKIVYGDDVKAIHEVSYEFEGKHFVRRPLDVYFRKLGDEGDKITVYVVNDHPSRVFTSQRGDDLQDSAALLGGWSLVLFLILFGEHQLIKRMKILEEKTKK</sequence>
<evidence type="ECO:0000313" key="2">
    <source>
        <dbReference type="EMBL" id="AYG00194.1"/>
    </source>
</evidence>
<accession>A0A387BD45</accession>
<gene>
    <name evidence="2" type="ORF">D7I46_03280</name>
</gene>
<keyword evidence="1" id="KW-0812">Transmembrane</keyword>
<evidence type="ECO:0000256" key="1">
    <source>
        <dbReference type="SAM" id="Phobius"/>
    </source>
</evidence>
<feature type="transmembrane region" description="Helical" evidence="1">
    <location>
        <begin position="113"/>
        <end position="130"/>
    </location>
</feature>